<dbReference type="Pfam" id="PF00420">
    <property type="entry name" value="Oxidored_q2"/>
    <property type="match status" value="1"/>
</dbReference>
<dbReference type="PATRIC" id="fig|55802.8.peg.1707"/>
<dbReference type="Gene3D" id="1.10.287.3510">
    <property type="match status" value="1"/>
</dbReference>
<evidence type="ECO:0000256" key="6">
    <source>
        <dbReference type="SAM" id="Phobius"/>
    </source>
</evidence>
<dbReference type="AlphaFoldDB" id="A0A0S1XCZ0"/>
<dbReference type="GO" id="GO:0005886">
    <property type="term" value="C:plasma membrane"/>
    <property type="evidence" value="ECO:0007669"/>
    <property type="project" value="UniProtKB-SubCell"/>
</dbReference>
<dbReference type="EMBL" id="CP013050">
    <property type="protein sequence ID" value="ALM75638.1"/>
    <property type="molecule type" value="Genomic_DNA"/>
</dbReference>
<name>A0A0S1XCZ0_THEBA</name>
<dbReference type="SMR" id="A0A0S1XCZ0"/>
<evidence type="ECO:0000256" key="2">
    <source>
        <dbReference type="ARBA" id="ARBA00022475"/>
    </source>
</evidence>
<dbReference type="Proteomes" id="UP000066042">
    <property type="component" value="Chromosome"/>
</dbReference>
<keyword evidence="3 6" id="KW-0812">Transmembrane</keyword>
<dbReference type="InterPro" id="IPR039428">
    <property type="entry name" value="NUOK/Mnh_C1-like"/>
</dbReference>
<feature type="transmembrane region" description="Helical" evidence="6">
    <location>
        <begin position="6"/>
        <end position="27"/>
    </location>
</feature>
<dbReference type="PANTHER" id="PTHR34583">
    <property type="entry name" value="ANTIPORTER SUBUNIT MNHC2-RELATED"/>
    <property type="match status" value="1"/>
</dbReference>
<comment type="subcellular location">
    <subcellularLocation>
        <location evidence="1">Cell membrane</location>
        <topology evidence="1">Multi-pass membrane protein</topology>
    </subcellularLocation>
</comment>
<keyword evidence="2" id="KW-1003">Cell membrane</keyword>
<evidence type="ECO:0000256" key="4">
    <source>
        <dbReference type="ARBA" id="ARBA00022989"/>
    </source>
</evidence>
<feature type="transmembrane region" description="Helical" evidence="6">
    <location>
        <begin position="83"/>
        <end position="107"/>
    </location>
</feature>
<keyword evidence="5 6" id="KW-0472">Membrane</keyword>
<evidence type="ECO:0000256" key="1">
    <source>
        <dbReference type="ARBA" id="ARBA00004651"/>
    </source>
</evidence>
<dbReference type="RefSeq" id="WP_013467751.1">
    <property type="nucleotide sequence ID" value="NZ_CP013050.1"/>
</dbReference>
<organism evidence="7 8">
    <name type="scientific">Thermococcus barophilus</name>
    <dbReference type="NCBI Taxonomy" id="55802"/>
    <lineage>
        <taxon>Archaea</taxon>
        <taxon>Methanobacteriati</taxon>
        <taxon>Methanobacteriota</taxon>
        <taxon>Thermococci</taxon>
        <taxon>Thermococcales</taxon>
        <taxon>Thermococcaceae</taxon>
        <taxon>Thermococcus</taxon>
    </lineage>
</organism>
<sequence length="123" mass="13295">MNGSIWVNFPFIVVALLLAVGFYTIGFKRNLIKVVIGIEILEGAVNLFLVALGYVKGGYAPIYTLAPPEAANPQNMVLPTPQALTLTSIVIGVAVSALMLAFAVNIYKRYGTLDVTKIRRLRG</sequence>
<evidence type="ECO:0000256" key="3">
    <source>
        <dbReference type="ARBA" id="ARBA00022692"/>
    </source>
</evidence>
<dbReference type="STRING" id="55802.TBCH5v1_1728"/>
<feature type="transmembrane region" description="Helical" evidence="6">
    <location>
        <begin position="34"/>
        <end position="55"/>
    </location>
</feature>
<evidence type="ECO:0000256" key="5">
    <source>
        <dbReference type="ARBA" id="ARBA00023136"/>
    </source>
</evidence>
<dbReference type="InterPro" id="IPR050601">
    <property type="entry name" value="CPA3_antiporter_subunitC"/>
</dbReference>
<evidence type="ECO:0000313" key="7">
    <source>
        <dbReference type="EMBL" id="ALM75638.1"/>
    </source>
</evidence>
<gene>
    <name evidence="7" type="primary">mbh1G</name>
    <name evidence="7" type="ORF">TBCH5v1_1728</name>
</gene>
<evidence type="ECO:0000313" key="8">
    <source>
        <dbReference type="Proteomes" id="UP000066042"/>
    </source>
</evidence>
<reference evidence="7 8" key="1">
    <citation type="journal article" date="2016" name="Genome Announc.">
        <title>Complete genome sequence of the hyperthermophilic and piezophilic archaeon Thermococcus barophilus Ch5, capable of growth at the expense of hydrogenogenesis from carbon monoxide and formate.</title>
        <authorList>
            <person name="Oger P."/>
            <person name="Sokolova T.G."/>
            <person name="Kozhevnikova D.A."/>
            <person name="Taranov E.A."/>
            <person name="Vannier P."/>
            <person name="Lee H.S."/>
            <person name="Kwon K.K."/>
            <person name="Kang S.G."/>
            <person name="Lee J.H."/>
            <person name="Bonch-Osmolovskaya E.A."/>
            <person name="Lebedinsky A.V."/>
        </authorList>
    </citation>
    <scope>NUCLEOTIDE SEQUENCE [LARGE SCALE GENOMIC DNA]</scope>
    <source>
        <strain evidence="8">Ch5</strain>
    </source>
</reference>
<dbReference type="GeneID" id="26136966"/>
<accession>A0A0S1XCZ0</accession>
<keyword evidence="4 6" id="KW-1133">Transmembrane helix</keyword>
<dbReference type="OMA" id="GTYMILT"/>
<dbReference type="GeneID" id="10041794"/>
<protein>
    <submittedName>
        <fullName evidence="7">Membrane bound [NiFe]-hydrogenase MBH1, subunit Mbh1G (Na+/H+ antiporter module subunit)</fullName>
    </submittedName>
</protein>
<dbReference type="PANTHER" id="PTHR34583:SF2">
    <property type="entry name" value="ANTIPORTER SUBUNIT MNHC2-RELATED"/>
    <property type="match status" value="1"/>
</dbReference>
<proteinExistence type="predicted"/>